<dbReference type="AlphaFoldDB" id="A0A502DZV8"/>
<accession>A0A502DZV8</accession>
<comment type="caution">
    <text evidence="3">The sequence shown here is derived from an EMBL/GenBank/DDBJ whole genome shotgun (WGS) entry which is preliminary data.</text>
</comment>
<name>A0A502DZV8_9BURK</name>
<dbReference type="InterPro" id="IPR021455">
    <property type="entry name" value="DUF3106"/>
</dbReference>
<feature type="region of interest" description="Disordered" evidence="1">
    <location>
        <begin position="164"/>
        <end position="186"/>
    </location>
</feature>
<evidence type="ECO:0000313" key="3">
    <source>
        <dbReference type="EMBL" id="TPG30199.1"/>
    </source>
</evidence>
<sequence length="263" mass="27763">MHFRTVLRICVPPTFQRPQNRARSAGIALMLVAGSWVAAAGAQESGSVASAASSAAAAKAAARSPAKPLWRDLSAKQQQALSPLAAHWDGLSEAHKRKWLAVSRNHAQLSAADKATLHSRMTEWAALSQQQRAQARFNFAEVKQLPPDERKAKWEAYQALSPEEKRRLAEGATPRPPGAAGSIRPVPAQKLAPVPPGAVKGQHSARIQLTPPAERAMAPMIPAPSISSEAPAPAPVIAPPASLVITPAPIPPARMTEQPSSAP</sequence>
<dbReference type="EMBL" id="RCZI01000001">
    <property type="protein sequence ID" value="TPG30199.1"/>
    <property type="molecule type" value="Genomic_DNA"/>
</dbReference>
<dbReference type="RefSeq" id="WP_140838084.1">
    <property type="nucleotide sequence ID" value="NZ_RCZI01000001.1"/>
</dbReference>
<protein>
    <submittedName>
        <fullName evidence="3">DUF3106 domain-containing protein</fullName>
    </submittedName>
</protein>
<feature type="chain" id="PRO_5021400639" evidence="2">
    <location>
        <begin position="39"/>
        <end position="263"/>
    </location>
</feature>
<reference evidence="3 4" key="1">
    <citation type="journal article" date="2019" name="Environ. Microbiol.">
        <title>Species interactions and distinct microbial communities in high Arctic permafrost affected cryosols are associated with the CH4 and CO2 gas fluxes.</title>
        <authorList>
            <person name="Altshuler I."/>
            <person name="Hamel J."/>
            <person name="Turney S."/>
            <person name="Magnuson E."/>
            <person name="Levesque R."/>
            <person name="Greer C."/>
            <person name="Whyte L.G."/>
        </authorList>
    </citation>
    <scope>NUCLEOTIDE SEQUENCE [LARGE SCALE GENOMIC DNA]</scope>
    <source>
        <strain evidence="3 4">S06.C</strain>
    </source>
</reference>
<evidence type="ECO:0000256" key="2">
    <source>
        <dbReference type="SAM" id="SignalP"/>
    </source>
</evidence>
<organism evidence="3 4">
    <name type="scientific">Variovorax guangxiensis</name>
    <dbReference type="NCBI Taxonomy" id="1775474"/>
    <lineage>
        <taxon>Bacteria</taxon>
        <taxon>Pseudomonadati</taxon>
        <taxon>Pseudomonadota</taxon>
        <taxon>Betaproteobacteria</taxon>
        <taxon>Burkholderiales</taxon>
        <taxon>Comamonadaceae</taxon>
        <taxon>Variovorax</taxon>
    </lineage>
</organism>
<evidence type="ECO:0000313" key="4">
    <source>
        <dbReference type="Proteomes" id="UP000319212"/>
    </source>
</evidence>
<dbReference type="Proteomes" id="UP000319212">
    <property type="component" value="Unassembled WGS sequence"/>
</dbReference>
<evidence type="ECO:0000256" key="1">
    <source>
        <dbReference type="SAM" id="MobiDB-lite"/>
    </source>
</evidence>
<gene>
    <name evidence="3" type="ORF">EAH82_01485</name>
</gene>
<dbReference type="Pfam" id="PF11304">
    <property type="entry name" value="DUF3106"/>
    <property type="match status" value="1"/>
</dbReference>
<keyword evidence="2" id="KW-0732">Signal</keyword>
<proteinExistence type="predicted"/>
<dbReference type="OrthoDB" id="9796567at2"/>
<feature type="signal peptide" evidence="2">
    <location>
        <begin position="1"/>
        <end position="38"/>
    </location>
</feature>